<keyword evidence="7" id="KW-0931">ER-Golgi transport</keyword>
<evidence type="ECO:0000256" key="11">
    <source>
        <dbReference type="PROSITE-ProRule" id="PRU00221"/>
    </source>
</evidence>
<feature type="region of interest" description="Disordered" evidence="12">
    <location>
        <begin position="99"/>
        <end position="142"/>
    </location>
</feature>
<dbReference type="PANTHER" id="PTHR23284">
    <property type="entry name" value="PROLACTIN REGULATORY ELEMENT BINDING PROTEIN"/>
    <property type="match status" value="1"/>
</dbReference>
<evidence type="ECO:0000256" key="8">
    <source>
        <dbReference type="ARBA" id="ARBA00022927"/>
    </source>
</evidence>
<dbReference type="InterPro" id="IPR011047">
    <property type="entry name" value="Quinoprotein_ADH-like_sf"/>
</dbReference>
<protein>
    <submittedName>
        <fullName evidence="13">Prolactin regulatory element-binding protein</fullName>
    </submittedName>
</protein>
<dbReference type="InterPro" id="IPR001680">
    <property type="entry name" value="WD40_rpt"/>
</dbReference>
<feature type="compositionally biased region" description="Basic and acidic residues" evidence="12">
    <location>
        <begin position="99"/>
        <end position="110"/>
    </location>
</feature>
<keyword evidence="3 11" id="KW-0853">WD repeat</keyword>
<evidence type="ECO:0000256" key="7">
    <source>
        <dbReference type="ARBA" id="ARBA00022892"/>
    </source>
</evidence>
<evidence type="ECO:0000256" key="6">
    <source>
        <dbReference type="ARBA" id="ARBA00022824"/>
    </source>
</evidence>
<proteinExistence type="predicted"/>
<name>A0A662YSJ0_ACIRT</name>
<dbReference type="Pfam" id="PF00400">
    <property type="entry name" value="WD40"/>
    <property type="match status" value="2"/>
</dbReference>
<evidence type="ECO:0000313" key="13">
    <source>
        <dbReference type="EMBL" id="RXM99584.1"/>
    </source>
</evidence>
<keyword evidence="4" id="KW-0812">Transmembrane</keyword>
<dbReference type="InterPro" id="IPR015943">
    <property type="entry name" value="WD40/YVTN_repeat-like_dom_sf"/>
</dbReference>
<dbReference type="AlphaFoldDB" id="A0A662YSJ0"/>
<accession>A0A662YSJ0</accession>
<evidence type="ECO:0000256" key="4">
    <source>
        <dbReference type="ARBA" id="ARBA00022692"/>
    </source>
</evidence>
<evidence type="ECO:0000256" key="9">
    <source>
        <dbReference type="ARBA" id="ARBA00022989"/>
    </source>
</evidence>
<dbReference type="GO" id="GO:0003400">
    <property type="term" value="P:regulation of COPII vesicle coating"/>
    <property type="evidence" value="ECO:0007669"/>
    <property type="project" value="TreeGrafter"/>
</dbReference>
<dbReference type="Gene3D" id="2.130.10.10">
    <property type="entry name" value="YVTN repeat-like/Quinoprotein amine dehydrogenase"/>
    <property type="match status" value="1"/>
</dbReference>
<gene>
    <name evidence="13" type="ORF">EOD39_11186</name>
</gene>
<sequence>MGRRRDPDLYRAPFPLYTVQVHRDTGLVITAGGGGASKTGIKNGVHFLCLERMGGQVCASLAHSFDTETRATMSLALGGDVIAAGQDASCQILRFKEETGKPEIKQERKTQGKGGASEQGPRKRRVGGSQPAAGDGDGMNETQNKTAEISVEKLGEVQTDFSDDGLQKSVRFSGDLSFLVTGGADGYIRVWEYPAMKKKLDFKAHDGEIEDLDISPYNKQVVSVGRDFACCVWKNDQLALGLHWNENMPSIPDKMFGKVEDNREALRLYTVQIPHKRDRKPPPCYITKWDGRSFLPLLTQPCGNEVISCLAVSDSGTFLGLGTVTGSVAIYISFSLQKLYYVEEAHGIVVTDLAFVPETQHGRELVGDHEAAMLSVAVDSRCKLHVLPNRIDDVVTFYNATLTHVIDAVALPTTRTVKKDRNCPWYTLDLRVLKSAYRKLEHKWRSSGLTVHREIWTNHLVIYRRALAAAFSS</sequence>
<keyword evidence="8" id="KW-0653">Protein transport</keyword>
<dbReference type="InterPro" id="IPR045260">
    <property type="entry name" value="Sec12-like"/>
</dbReference>
<dbReference type="SUPFAM" id="SSF50998">
    <property type="entry name" value="Quinoprotein alcohol dehydrogenase-like"/>
    <property type="match status" value="1"/>
</dbReference>
<keyword evidence="6" id="KW-0256">Endoplasmic reticulum</keyword>
<dbReference type="Proteomes" id="UP000289886">
    <property type="component" value="Unassembled WGS sequence"/>
</dbReference>
<keyword evidence="9" id="KW-1133">Transmembrane helix</keyword>
<evidence type="ECO:0000256" key="3">
    <source>
        <dbReference type="ARBA" id="ARBA00022574"/>
    </source>
</evidence>
<dbReference type="EMBL" id="SCEB01000342">
    <property type="protein sequence ID" value="RXM99584.1"/>
    <property type="molecule type" value="Genomic_DNA"/>
</dbReference>
<dbReference type="GO" id="GO:0006888">
    <property type="term" value="P:endoplasmic reticulum to Golgi vesicle-mediated transport"/>
    <property type="evidence" value="ECO:0007669"/>
    <property type="project" value="TreeGrafter"/>
</dbReference>
<evidence type="ECO:0000313" key="14">
    <source>
        <dbReference type="Proteomes" id="UP000289886"/>
    </source>
</evidence>
<dbReference type="GO" id="GO:0005789">
    <property type="term" value="C:endoplasmic reticulum membrane"/>
    <property type="evidence" value="ECO:0007669"/>
    <property type="project" value="UniProtKB-SubCell"/>
</dbReference>
<feature type="repeat" description="WD" evidence="11">
    <location>
        <begin position="169"/>
        <end position="192"/>
    </location>
</feature>
<keyword evidence="14" id="KW-1185">Reference proteome</keyword>
<dbReference type="GO" id="GO:0015031">
    <property type="term" value="P:protein transport"/>
    <property type="evidence" value="ECO:0007669"/>
    <property type="project" value="UniProtKB-KW"/>
</dbReference>
<keyword evidence="10" id="KW-0472">Membrane</keyword>
<organism evidence="13 14">
    <name type="scientific">Acipenser ruthenus</name>
    <name type="common">Sterlet sturgeon</name>
    <dbReference type="NCBI Taxonomy" id="7906"/>
    <lineage>
        <taxon>Eukaryota</taxon>
        <taxon>Metazoa</taxon>
        <taxon>Chordata</taxon>
        <taxon>Craniata</taxon>
        <taxon>Vertebrata</taxon>
        <taxon>Euteleostomi</taxon>
        <taxon>Actinopterygii</taxon>
        <taxon>Chondrostei</taxon>
        <taxon>Acipenseriformes</taxon>
        <taxon>Acipenseridae</taxon>
        <taxon>Acipenser</taxon>
    </lineage>
</organism>
<evidence type="ECO:0000256" key="2">
    <source>
        <dbReference type="ARBA" id="ARBA00022448"/>
    </source>
</evidence>
<dbReference type="GO" id="GO:0005085">
    <property type="term" value="F:guanyl-nucleotide exchange factor activity"/>
    <property type="evidence" value="ECO:0007669"/>
    <property type="project" value="InterPro"/>
</dbReference>
<comment type="caution">
    <text evidence="13">The sequence shown here is derived from an EMBL/GenBank/DDBJ whole genome shotgun (WGS) entry which is preliminary data.</text>
</comment>
<evidence type="ECO:0000256" key="10">
    <source>
        <dbReference type="ARBA" id="ARBA00023136"/>
    </source>
</evidence>
<keyword evidence="5" id="KW-0677">Repeat</keyword>
<evidence type="ECO:0000256" key="12">
    <source>
        <dbReference type="SAM" id="MobiDB-lite"/>
    </source>
</evidence>
<evidence type="ECO:0000256" key="5">
    <source>
        <dbReference type="ARBA" id="ARBA00022737"/>
    </source>
</evidence>
<dbReference type="SMART" id="SM00320">
    <property type="entry name" value="WD40"/>
    <property type="match status" value="3"/>
</dbReference>
<reference evidence="13 14" key="1">
    <citation type="submission" date="2019-01" db="EMBL/GenBank/DDBJ databases">
        <title>Draft Genome and Complete Hox-Cluster Characterization of the Sterlet Sturgeon (Acipenser ruthenus).</title>
        <authorList>
            <person name="Wei Q."/>
        </authorList>
    </citation>
    <scope>NUCLEOTIDE SEQUENCE [LARGE SCALE GENOMIC DNA]</scope>
    <source>
        <strain evidence="13">WHYD16114868_AA</strain>
        <tissue evidence="13">Blood</tissue>
    </source>
</reference>
<comment type="subcellular location">
    <subcellularLocation>
        <location evidence="1">Endoplasmic reticulum membrane</location>
        <topology evidence="1">Single-pass membrane protein</topology>
    </subcellularLocation>
</comment>
<keyword evidence="2" id="KW-0813">Transport</keyword>
<dbReference type="PROSITE" id="PS50082">
    <property type="entry name" value="WD_REPEATS_2"/>
    <property type="match status" value="1"/>
</dbReference>
<dbReference type="PANTHER" id="PTHR23284:SF0">
    <property type="entry name" value="PROLACTIN REGULATORY ELEMENT-BINDING PROTEIN"/>
    <property type="match status" value="1"/>
</dbReference>
<evidence type="ECO:0000256" key="1">
    <source>
        <dbReference type="ARBA" id="ARBA00004389"/>
    </source>
</evidence>